<dbReference type="RefSeq" id="WP_377911581.1">
    <property type="nucleotide sequence ID" value="NZ_JBHRZT010000007.1"/>
</dbReference>
<feature type="domain" description="ABC transporter" evidence="8">
    <location>
        <begin position="336"/>
        <end position="570"/>
    </location>
</feature>
<keyword evidence="11" id="KW-1185">Reference proteome</keyword>
<evidence type="ECO:0000259" key="8">
    <source>
        <dbReference type="PROSITE" id="PS50893"/>
    </source>
</evidence>
<dbReference type="SUPFAM" id="SSF52540">
    <property type="entry name" value="P-loop containing nucleoside triphosphate hydrolases"/>
    <property type="match status" value="1"/>
</dbReference>
<dbReference type="SMART" id="SM00382">
    <property type="entry name" value="AAA"/>
    <property type="match status" value="1"/>
</dbReference>
<protein>
    <submittedName>
        <fullName evidence="10">ABC transporter transmembrane domain-containing protein</fullName>
    </submittedName>
</protein>
<keyword evidence="5 7" id="KW-1133">Transmembrane helix</keyword>
<dbReference type="Proteomes" id="UP001595752">
    <property type="component" value="Unassembled WGS sequence"/>
</dbReference>
<gene>
    <name evidence="10" type="ORF">ACFOU2_01490</name>
</gene>
<dbReference type="Pfam" id="PF00005">
    <property type="entry name" value="ABC_tran"/>
    <property type="match status" value="1"/>
</dbReference>
<dbReference type="PROSITE" id="PS50929">
    <property type="entry name" value="ABC_TM1F"/>
    <property type="match status" value="1"/>
</dbReference>
<keyword evidence="3" id="KW-0547">Nucleotide-binding</keyword>
<reference evidence="11" key="1">
    <citation type="journal article" date="2019" name="Int. J. Syst. Evol. Microbiol.">
        <title>The Global Catalogue of Microorganisms (GCM) 10K type strain sequencing project: providing services to taxonomists for standard genome sequencing and annotation.</title>
        <authorList>
            <consortium name="The Broad Institute Genomics Platform"/>
            <consortium name="The Broad Institute Genome Sequencing Center for Infectious Disease"/>
            <person name="Wu L."/>
            <person name="Ma J."/>
        </authorList>
    </citation>
    <scope>NUCLEOTIDE SEQUENCE [LARGE SCALE GENOMIC DNA]</scope>
    <source>
        <strain evidence="11">CCUG 61889</strain>
    </source>
</reference>
<feature type="domain" description="ABC transmembrane type-1" evidence="9">
    <location>
        <begin position="19"/>
        <end position="303"/>
    </location>
</feature>
<keyword evidence="2 7" id="KW-0812">Transmembrane</keyword>
<evidence type="ECO:0000256" key="5">
    <source>
        <dbReference type="ARBA" id="ARBA00022989"/>
    </source>
</evidence>
<dbReference type="PROSITE" id="PS50893">
    <property type="entry name" value="ABC_TRANSPORTER_2"/>
    <property type="match status" value="1"/>
</dbReference>
<organism evidence="10 11">
    <name type="scientific">Bacillus songklensis</name>
    <dbReference type="NCBI Taxonomy" id="1069116"/>
    <lineage>
        <taxon>Bacteria</taxon>
        <taxon>Bacillati</taxon>
        <taxon>Bacillota</taxon>
        <taxon>Bacilli</taxon>
        <taxon>Bacillales</taxon>
        <taxon>Bacillaceae</taxon>
        <taxon>Bacillus</taxon>
    </lineage>
</organism>
<evidence type="ECO:0000313" key="11">
    <source>
        <dbReference type="Proteomes" id="UP001595752"/>
    </source>
</evidence>
<dbReference type="InterPro" id="IPR017871">
    <property type="entry name" value="ABC_transporter-like_CS"/>
</dbReference>
<keyword evidence="4" id="KW-0067">ATP-binding</keyword>
<evidence type="ECO:0000256" key="6">
    <source>
        <dbReference type="ARBA" id="ARBA00023136"/>
    </source>
</evidence>
<comment type="subcellular location">
    <subcellularLocation>
        <location evidence="1">Cell membrane</location>
        <topology evidence="1">Multi-pass membrane protein</topology>
    </subcellularLocation>
</comment>
<dbReference type="EMBL" id="JBHRZT010000007">
    <property type="protein sequence ID" value="MFC3882271.1"/>
    <property type="molecule type" value="Genomic_DNA"/>
</dbReference>
<feature type="transmembrane region" description="Helical" evidence="7">
    <location>
        <begin position="243"/>
        <end position="263"/>
    </location>
</feature>
<dbReference type="PANTHER" id="PTHR43394">
    <property type="entry name" value="ATP-DEPENDENT PERMEASE MDL1, MITOCHONDRIAL"/>
    <property type="match status" value="1"/>
</dbReference>
<dbReference type="InterPro" id="IPR003593">
    <property type="entry name" value="AAA+_ATPase"/>
</dbReference>
<evidence type="ECO:0000313" key="10">
    <source>
        <dbReference type="EMBL" id="MFC3882271.1"/>
    </source>
</evidence>
<dbReference type="Gene3D" id="3.40.50.300">
    <property type="entry name" value="P-loop containing nucleotide triphosphate hydrolases"/>
    <property type="match status" value="1"/>
</dbReference>
<evidence type="ECO:0000256" key="4">
    <source>
        <dbReference type="ARBA" id="ARBA00022840"/>
    </source>
</evidence>
<dbReference type="PANTHER" id="PTHR43394:SF1">
    <property type="entry name" value="ATP-BINDING CASSETTE SUB-FAMILY B MEMBER 10, MITOCHONDRIAL"/>
    <property type="match status" value="1"/>
</dbReference>
<feature type="transmembrane region" description="Helical" evidence="7">
    <location>
        <begin position="162"/>
        <end position="181"/>
    </location>
</feature>
<feature type="transmembrane region" description="Helical" evidence="7">
    <location>
        <begin position="56"/>
        <end position="77"/>
    </location>
</feature>
<dbReference type="InterPro" id="IPR027417">
    <property type="entry name" value="P-loop_NTPase"/>
</dbReference>
<dbReference type="InterPro" id="IPR036640">
    <property type="entry name" value="ABC1_TM_sf"/>
</dbReference>
<evidence type="ECO:0000256" key="1">
    <source>
        <dbReference type="ARBA" id="ARBA00004651"/>
    </source>
</evidence>
<feature type="transmembrane region" description="Helical" evidence="7">
    <location>
        <begin position="135"/>
        <end position="156"/>
    </location>
</feature>
<evidence type="ECO:0000256" key="3">
    <source>
        <dbReference type="ARBA" id="ARBA00022741"/>
    </source>
</evidence>
<dbReference type="Gene3D" id="1.20.1560.10">
    <property type="entry name" value="ABC transporter type 1, transmembrane domain"/>
    <property type="match status" value="1"/>
</dbReference>
<dbReference type="CDD" id="cd18541">
    <property type="entry name" value="ABC_6TM_TmrB_like"/>
    <property type="match status" value="1"/>
</dbReference>
<feature type="transmembrane region" description="Helical" evidence="7">
    <location>
        <begin position="283"/>
        <end position="301"/>
    </location>
</feature>
<dbReference type="SUPFAM" id="SSF90123">
    <property type="entry name" value="ABC transporter transmembrane region"/>
    <property type="match status" value="1"/>
</dbReference>
<dbReference type="PROSITE" id="PS00211">
    <property type="entry name" value="ABC_TRANSPORTER_1"/>
    <property type="match status" value="1"/>
</dbReference>
<keyword evidence="6 7" id="KW-0472">Membrane</keyword>
<dbReference type="InterPro" id="IPR003439">
    <property type="entry name" value="ABC_transporter-like_ATP-bd"/>
</dbReference>
<evidence type="ECO:0000256" key="7">
    <source>
        <dbReference type="SAM" id="Phobius"/>
    </source>
</evidence>
<evidence type="ECO:0000259" key="9">
    <source>
        <dbReference type="PROSITE" id="PS50929"/>
    </source>
</evidence>
<dbReference type="InterPro" id="IPR039421">
    <property type="entry name" value="Type_1_exporter"/>
</dbReference>
<accession>A0ABV8AZG2</accession>
<dbReference type="InterPro" id="IPR011527">
    <property type="entry name" value="ABC1_TM_dom"/>
</dbReference>
<proteinExistence type="predicted"/>
<sequence length="581" mass="65267">MSIFKDLWWFFKLEKKAYITGVFFLLVVALLELIPPKVVGYVVDEIRNGTISGSKLWKAVIILGLSGLITYIARYIWRIMMFGASVRLARKLRNELFEHFTNMSSSFYQRKRVGDLMAHATNDVQAVQQTAGSGVLTFVDSLVTGGFVLLTMAAAISWKLTLISLIPMPLMALSTCYYGTLLHKRFHKAQEAFSSLNDKVQESISGIKVVKTFGEEKDEIKDFKAQSKDIVMKNIAVAKVDSLFNPTISLIVGFSFFLALTFGSKMVLQNEITLGDLISFTTYLGLLIWPMLAFGWLFNIVERGRASYDRVSSLLAENPEIKEVEQAITTPPKGDLEVAIQSFSYHTHQTALKNIHFYLEKGQTLGIIGKTGAGKTTLLKLLLREFEGYKGAIRFDEHLIQEYSLKALRSSIGYVPQDHFLFSATIADNISFARPDASYAEIQKAAEMAYVHQEIMEFPHQYETMVGEKGVSLSGGQRQRISIARAILLNPEFLILDDALSAVDARTEEAIVQSLKNNRRGKTTIITSHRLSAIQHADLLLVLDEGEIIQSGTHEQLLELEGWYQDMYIRQQLENQVELGG</sequence>
<dbReference type="Pfam" id="PF00664">
    <property type="entry name" value="ABC_membrane"/>
    <property type="match status" value="1"/>
</dbReference>
<evidence type="ECO:0000256" key="2">
    <source>
        <dbReference type="ARBA" id="ARBA00022692"/>
    </source>
</evidence>
<name>A0ABV8AZG2_9BACI</name>
<comment type="caution">
    <text evidence="10">The sequence shown here is derived from an EMBL/GenBank/DDBJ whole genome shotgun (WGS) entry which is preliminary data.</text>
</comment>